<dbReference type="Pfam" id="PF12854">
    <property type="entry name" value="PPR_1"/>
    <property type="match status" value="1"/>
</dbReference>
<accession>A0AA88V0G9</accession>
<proteinExistence type="inferred from homology"/>
<feature type="repeat" description="PPR" evidence="3">
    <location>
        <begin position="211"/>
        <end position="245"/>
    </location>
</feature>
<dbReference type="Proteomes" id="UP001188597">
    <property type="component" value="Unassembled WGS sequence"/>
</dbReference>
<dbReference type="GO" id="GO:0003729">
    <property type="term" value="F:mRNA binding"/>
    <property type="evidence" value="ECO:0007669"/>
    <property type="project" value="TreeGrafter"/>
</dbReference>
<feature type="repeat" description="PPR" evidence="3">
    <location>
        <begin position="281"/>
        <end position="317"/>
    </location>
</feature>
<evidence type="ECO:0000256" key="1">
    <source>
        <dbReference type="ARBA" id="ARBA00007626"/>
    </source>
</evidence>
<dbReference type="InterPro" id="IPR051114">
    <property type="entry name" value="Mito_RNA_Proc_CCM1"/>
</dbReference>
<gene>
    <name evidence="4" type="ORF">RJ639_023467</name>
</gene>
<sequence length="428" mass="48691">MSTQNFFKCVNKFFPQNPTSKSDLHIANSIIKILINSQSSTLQIGPSLTSSLTPHITHLVLTNPQVPTQSCLQLFNLLQRNPSQKPTFQTVLALVTRLFKARKYAIAKNILNQSVISNNLRYPFCEIASLVSENCEGPKVVVKLFDMLFRVYADTRRFQDGLEVFEYMVDKGFEIDERSCMVYLLALKRCSELESLSVFFRRMVESGVSITVYSMTIAIDTLCKVGDVNKARELMDEVGKMGTKPNVYTYNTLIDAYVRERDFGGVEEMLSAMENEGVTRNVATYTLLTDGYSSNVYGKIEDVEKMLDEMRERGIEPDVQLYNSIISWNCKLGNMKRAFALFDELPERGVVPNVHTYGALIYCVCKAGNMDAAEILHNEMQRKGIEVNLVILNTLMDGYCKNGMIDEAWRLQSNMEKRGWWLMCSPIQ</sequence>
<comment type="caution">
    <text evidence="4">The sequence shown here is derived from an EMBL/GenBank/DDBJ whole genome shotgun (WGS) entry which is preliminary data.</text>
</comment>
<dbReference type="AlphaFoldDB" id="A0AA88V0G9"/>
<feature type="repeat" description="PPR" evidence="3">
    <location>
        <begin position="388"/>
        <end position="422"/>
    </location>
</feature>
<dbReference type="Pfam" id="PF13041">
    <property type="entry name" value="PPR_2"/>
    <property type="match status" value="2"/>
</dbReference>
<evidence type="ECO:0000313" key="5">
    <source>
        <dbReference type="Proteomes" id="UP001188597"/>
    </source>
</evidence>
<evidence type="ECO:0000256" key="3">
    <source>
        <dbReference type="PROSITE-ProRule" id="PRU00708"/>
    </source>
</evidence>
<dbReference type="PROSITE" id="PS51375">
    <property type="entry name" value="PPR"/>
    <property type="match status" value="6"/>
</dbReference>
<dbReference type="PANTHER" id="PTHR47934">
    <property type="entry name" value="PENTATRICOPEPTIDE REPEAT-CONTAINING PROTEIN PET309, MITOCHONDRIAL"/>
    <property type="match status" value="1"/>
</dbReference>
<evidence type="ECO:0008006" key="6">
    <source>
        <dbReference type="Google" id="ProtNLM"/>
    </source>
</evidence>
<feature type="repeat" description="PPR" evidence="3">
    <location>
        <begin position="318"/>
        <end position="352"/>
    </location>
</feature>
<evidence type="ECO:0000313" key="4">
    <source>
        <dbReference type="EMBL" id="KAK2999272.1"/>
    </source>
</evidence>
<reference evidence="4" key="1">
    <citation type="submission" date="2022-12" db="EMBL/GenBank/DDBJ databases">
        <title>Draft genome assemblies for two species of Escallonia (Escalloniales).</title>
        <authorList>
            <person name="Chanderbali A."/>
            <person name="Dervinis C."/>
            <person name="Anghel I."/>
            <person name="Soltis D."/>
            <person name="Soltis P."/>
            <person name="Zapata F."/>
        </authorList>
    </citation>
    <scope>NUCLEOTIDE SEQUENCE</scope>
    <source>
        <strain evidence="4">UCBG64.0493</strain>
        <tissue evidence="4">Leaf</tissue>
    </source>
</reference>
<evidence type="ECO:0000256" key="2">
    <source>
        <dbReference type="ARBA" id="ARBA00022737"/>
    </source>
</evidence>
<dbReference type="GO" id="GO:0005739">
    <property type="term" value="C:mitochondrion"/>
    <property type="evidence" value="ECO:0007669"/>
    <property type="project" value="TreeGrafter"/>
</dbReference>
<dbReference type="InterPro" id="IPR002885">
    <property type="entry name" value="PPR_rpt"/>
</dbReference>
<keyword evidence="5" id="KW-1185">Reference proteome</keyword>
<dbReference type="EMBL" id="JAVXUP010003342">
    <property type="protein sequence ID" value="KAK2999272.1"/>
    <property type="molecule type" value="Genomic_DNA"/>
</dbReference>
<dbReference type="NCBIfam" id="TIGR00756">
    <property type="entry name" value="PPR"/>
    <property type="match status" value="7"/>
</dbReference>
<name>A0AA88V0G9_9ASTE</name>
<dbReference type="Pfam" id="PF01535">
    <property type="entry name" value="PPR"/>
    <property type="match status" value="2"/>
</dbReference>
<comment type="similarity">
    <text evidence="1">Belongs to the PPR family. P subfamily.</text>
</comment>
<organism evidence="4 5">
    <name type="scientific">Escallonia herrerae</name>
    <dbReference type="NCBI Taxonomy" id="1293975"/>
    <lineage>
        <taxon>Eukaryota</taxon>
        <taxon>Viridiplantae</taxon>
        <taxon>Streptophyta</taxon>
        <taxon>Embryophyta</taxon>
        <taxon>Tracheophyta</taxon>
        <taxon>Spermatophyta</taxon>
        <taxon>Magnoliopsida</taxon>
        <taxon>eudicotyledons</taxon>
        <taxon>Gunneridae</taxon>
        <taxon>Pentapetalae</taxon>
        <taxon>asterids</taxon>
        <taxon>campanulids</taxon>
        <taxon>Escalloniales</taxon>
        <taxon>Escalloniaceae</taxon>
        <taxon>Escallonia</taxon>
    </lineage>
</organism>
<feature type="repeat" description="PPR" evidence="3">
    <location>
        <begin position="353"/>
        <end position="387"/>
    </location>
</feature>
<dbReference type="GO" id="GO:0007005">
    <property type="term" value="P:mitochondrion organization"/>
    <property type="evidence" value="ECO:0007669"/>
    <property type="project" value="TreeGrafter"/>
</dbReference>
<keyword evidence="2" id="KW-0677">Repeat</keyword>
<feature type="repeat" description="PPR" evidence="3">
    <location>
        <begin position="246"/>
        <end position="280"/>
    </location>
</feature>
<dbReference type="GO" id="GO:0006396">
    <property type="term" value="P:RNA processing"/>
    <property type="evidence" value="ECO:0007669"/>
    <property type="project" value="TreeGrafter"/>
</dbReference>
<dbReference type="InterPro" id="IPR011990">
    <property type="entry name" value="TPR-like_helical_dom_sf"/>
</dbReference>
<dbReference type="PANTHER" id="PTHR47934:SF2">
    <property type="entry name" value="OS07G0671200 PROTEIN"/>
    <property type="match status" value="1"/>
</dbReference>
<protein>
    <recommendedName>
        <fullName evidence="6">Pentatricopeptide repeat-containing protein</fullName>
    </recommendedName>
</protein>
<dbReference type="Gene3D" id="1.25.40.10">
    <property type="entry name" value="Tetratricopeptide repeat domain"/>
    <property type="match status" value="3"/>
</dbReference>